<reference evidence="6" key="1">
    <citation type="submission" date="2019-12" db="EMBL/GenBank/DDBJ databases">
        <title>Whole-genome sequence of Halomicrobium mukohataei pws1.</title>
        <authorList>
            <person name="Verma D.K."/>
            <person name="Gopal K."/>
            <person name="Prasad E.S."/>
        </authorList>
    </citation>
    <scope>NUCLEOTIDE SEQUENCE</scope>
    <source>
        <strain evidence="6">Pws1</strain>
    </source>
</reference>
<dbReference type="RefSeq" id="WP_170094626.1">
    <property type="nucleotide sequence ID" value="NZ_WOYG01000001.1"/>
</dbReference>
<dbReference type="GO" id="GO:0070403">
    <property type="term" value="F:NAD+ binding"/>
    <property type="evidence" value="ECO:0007669"/>
    <property type="project" value="InterPro"/>
</dbReference>
<gene>
    <name evidence="6" type="ORF">GOC74_13835</name>
</gene>
<dbReference type="InterPro" id="IPR006176">
    <property type="entry name" value="3-OHacyl-CoA_DH_NAD-bd"/>
</dbReference>
<comment type="caution">
    <text evidence="6">The sequence shown here is derived from an EMBL/GenBank/DDBJ whole genome shotgun (WGS) entry which is preliminary data.</text>
</comment>
<accession>A0A847UC54</accession>
<evidence type="ECO:0000256" key="2">
    <source>
        <dbReference type="PIRSR" id="PIRSR000105-1"/>
    </source>
</evidence>
<evidence type="ECO:0000259" key="5">
    <source>
        <dbReference type="Pfam" id="PF02737"/>
    </source>
</evidence>
<dbReference type="Pfam" id="PF00725">
    <property type="entry name" value="3HCDH"/>
    <property type="match status" value="1"/>
</dbReference>
<dbReference type="Proteomes" id="UP000608662">
    <property type="component" value="Unassembled WGS sequence"/>
</dbReference>
<dbReference type="InterPro" id="IPR013328">
    <property type="entry name" value="6PGD_dom2"/>
</dbReference>
<dbReference type="PIRSF" id="PIRSF000105">
    <property type="entry name" value="HCDH"/>
    <property type="match status" value="1"/>
</dbReference>
<dbReference type="SUPFAM" id="SSF51735">
    <property type="entry name" value="NAD(P)-binding Rossmann-fold domains"/>
    <property type="match status" value="1"/>
</dbReference>
<dbReference type="InterPro" id="IPR036291">
    <property type="entry name" value="NAD(P)-bd_dom_sf"/>
</dbReference>
<dbReference type="Pfam" id="PF02737">
    <property type="entry name" value="3HCDH_N"/>
    <property type="match status" value="1"/>
</dbReference>
<dbReference type="InterPro" id="IPR008927">
    <property type="entry name" value="6-PGluconate_DH-like_C_sf"/>
</dbReference>
<proteinExistence type="predicted"/>
<dbReference type="SUPFAM" id="SSF48179">
    <property type="entry name" value="6-phosphogluconate dehydrogenase C-terminal domain-like"/>
    <property type="match status" value="1"/>
</dbReference>
<feature type="site" description="Important for catalytic activity" evidence="2">
    <location>
        <position position="124"/>
    </location>
</feature>
<dbReference type="OrthoDB" id="51300at2157"/>
<dbReference type="Gene3D" id="3.40.50.720">
    <property type="entry name" value="NAD(P)-binding Rossmann-like Domain"/>
    <property type="match status" value="1"/>
</dbReference>
<evidence type="ECO:0000256" key="1">
    <source>
        <dbReference type="ARBA" id="ARBA00023002"/>
    </source>
</evidence>
<dbReference type="GO" id="GO:0006635">
    <property type="term" value="P:fatty acid beta-oxidation"/>
    <property type="evidence" value="ECO:0007669"/>
    <property type="project" value="TreeGrafter"/>
</dbReference>
<dbReference type="PANTHER" id="PTHR48075:SF5">
    <property type="entry name" value="3-HYDROXYBUTYRYL-COA DEHYDROGENASE"/>
    <property type="match status" value="1"/>
</dbReference>
<dbReference type="EMBL" id="WOYG01000001">
    <property type="protein sequence ID" value="NLV11005.1"/>
    <property type="molecule type" value="Genomic_DNA"/>
</dbReference>
<dbReference type="GO" id="GO:0008691">
    <property type="term" value="F:3-hydroxybutyryl-CoA dehydrogenase activity"/>
    <property type="evidence" value="ECO:0007669"/>
    <property type="project" value="TreeGrafter"/>
</dbReference>
<dbReference type="AlphaFoldDB" id="A0A847UC54"/>
<feature type="domain" description="3-hydroxyacyl-CoA dehydrogenase NAD binding" evidence="5">
    <location>
        <begin position="3"/>
        <end position="167"/>
    </location>
</feature>
<feature type="domain" description="3-hydroxyacyl-CoA dehydrogenase C-terminal" evidence="4">
    <location>
        <begin position="169"/>
        <end position="264"/>
    </location>
</feature>
<dbReference type="Gene3D" id="1.10.1040.10">
    <property type="entry name" value="N-(1-d-carboxylethyl)-l-norvaline Dehydrogenase, domain 2"/>
    <property type="match status" value="1"/>
</dbReference>
<keyword evidence="1" id="KW-0560">Oxidoreductase</keyword>
<dbReference type="InterPro" id="IPR006108">
    <property type="entry name" value="3HC_DH_C"/>
</dbReference>
<feature type="region of interest" description="Disordered" evidence="3">
    <location>
        <begin position="256"/>
        <end position="289"/>
    </location>
</feature>
<protein>
    <submittedName>
        <fullName evidence="6">3-hydroxyacyl-CoA dehydrogenase family protein</fullName>
    </submittedName>
</protein>
<sequence>MDVAVLGTSTTSHALAAWCLRAEVSVRLYGDDANAVMDSVDAVQRRARGDSDAIDGTTGLEAAVGGADVVFDVTGREIDARRDLLADVEAQIGPETLLVVGDTYDRITAVAAGLRRPDRAVGIHVIDPAESQLVELVVAEQTTADTRDRAASLVESLDATPIVVRDTPGFATTRLDLATIAEAVRMVEDGVASVPAIDRALELGRDHPIGPLGLADRLGLDTVLSALESLALDLGGRFDPPDLLFEKVESGELGRQTGTGFYEWEQGERVGPAQPNPTVEARSAEPGER</sequence>
<evidence type="ECO:0000313" key="6">
    <source>
        <dbReference type="EMBL" id="NLV11005.1"/>
    </source>
</evidence>
<organism evidence="6 7">
    <name type="scientific">Halomicrobium mukohataei</name>
    <dbReference type="NCBI Taxonomy" id="57705"/>
    <lineage>
        <taxon>Archaea</taxon>
        <taxon>Methanobacteriati</taxon>
        <taxon>Methanobacteriota</taxon>
        <taxon>Stenosarchaea group</taxon>
        <taxon>Halobacteria</taxon>
        <taxon>Halobacteriales</taxon>
        <taxon>Haloarculaceae</taxon>
        <taxon>Halomicrobium</taxon>
    </lineage>
</organism>
<name>A0A847UC54_9EURY</name>
<evidence type="ECO:0000313" key="7">
    <source>
        <dbReference type="Proteomes" id="UP000608662"/>
    </source>
</evidence>
<evidence type="ECO:0000256" key="3">
    <source>
        <dbReference type="SAM" id="MobiDB-lite"/>
    </source>
</evidence>
<dbReference type="PANTHER" id="PTHR48075">
    <property type="entry name" value="3-HYDROXYACYL-COA DEHYDROGENASE FAMILY PROTEIN"/>
    <property type="match status" value="1"/>
</dbReference>
<evidence type="ECO:0000259" key="4">
    <source>
        <dbReference type="Pfam" id="PF00725"/>
    </source>
</evidence>
<dbReference type="InterPro" id="IPR022694">
    <property type="entry name" value="3-OHacyl-CoA_DH"/>
</dbReference>